<evidence type="ECO:0000259" key="1">
    <source>
        <dbReference type="PROSITE" id="PS50181"/>
    </source>
</evidence>
<evidence type="ECO:0000313" key="3">
    <source>
        <dbReference type="Proteomes" id="UP000807115"/>
    </source>
</evidence>
<sequence length="325" mass="37003">MAEQLGFRCFMPLNELCDPSSGMVKAEVGVHRLVDQWEYDSRWEMGHVCTRNGLDSSCMESLDLTSYLRNACFGLHDIANKFQHSDSSLVTKYFTEPGWVTYRSFLQHDVQGLTRAMCEKFEDKAKRYKYSFRSNSSFKGYDFSPTDASCISCITILWNLAIRPKNLCSFRNNGYLKPPLLEVVAGKFAELPQEILMEIFALLETPDLVRAGSVCCSWNSAYTSTCSFRRYKWPQTPCLIYTSESAGDNVAFIYSLEEKRAYKLTLPEPPIHRRYLIGSSNGWLITADERSEMHLVNPITSEQVSLPSVITIEQVTPIFDDNGAI</sequence>
<dbReference type="Pfam" id="PF12937">
    <property type="entry name" value="F-box-like"/>
    <property type="match status" value="1"/>
</dbReference>
<dbReference type="EMBL" id="CM027685">
    <property type="protein sequence ID" value="KAG0526563.1"/>
    <property type="molecule type" value="Genomic_DNA"/>
</dbReference>
<dbReference type="InterPro" id="IPR001810">
    <property type="entry name" value="F-box_dom"/>
</dbReference>
<proteinExistence type="predicted"/>
<evidence type="ECO:0000313" key="2">
    <source>
        <dbReference type="EMBL" id="KAG0526563.1"/>
    </source>
</evidence>
<dbReference type="PROSITE" id="PS50181">
    <property type="entry name" value="FBOX"/>
    <property type="match status" value="1"/>
</dbReference>
<dbReference type="SUPFAM" id="SSF81383">
    <property type="entry name" value="F-box domain"/>
    <property type="match status" value="1"/>
</dbReference>
<gene>
    <name evidence="2" type="ORF">BDA96_06G156200</name>
</gene>
<organism evidence="2 3">
    <name type="scientific">Sorghum bicolor</name>
    <name type="common">Sorghum</name>
    <name type="synonym">Sorghum vulgare</name>
    <dbReference type="NCBI Taxonomy" id="4558"/>
    <lineage>
        <taxon>Eukaryota</taxon>
        <taxon>Viridiplantae</taxon>
        <taxon>Streptophyta</taxon>
        <taxon>Embryophyta</taxon>
        <taxon>Tracheophyta</taxon>
        <taxon>Spermatophyta</taxon>
        <taxon>Magnoliopsida</taxon>
        <taxon>Liliopsida</taxon>
        <taxon>Poales</taxon>
        <taxon>Poaceae</taxon>
        <taxon>PACMAD clade</taxon>
        <taxon>Panicoideae</taxon>
        <taxon>Andropogonodae</taxon>
        <taxon>Andropogoneae</taxon>
        <taxon>Sorghinae</taxon>
        <taxon>Sorghum</taxon>
    </lineage>
</organism>
<dbReference type="Pfam" id="PF03478">
    <property type="entry name" value="Beta-prop_KIB1-4"/>
    <property type="match status" value="1"/>
</dbReference>
<reference evidence="2" key="1">
    <citation type="journal article" date="2019" name="BMC Genomics">
        <title>A new reference genome for Sorghum bicolor reveals high levels of sequence similarity between sweet and grain genotypes: implications for the genetics of sugar metabolism.</title>
        <authorList>
            <person name="Cooper E.A."/>
            <person name="Brenton Z.W."/>
            <person name="Flinn B.S."/>
            <person name="Jenkins J."/>
            <person name="Shu S."/>
            <person name="Flowers D."/>
            <person name="Luo F."/>
            <person name="Wang Y."/>
            <person name="Xia P."/>
            <person name="Barry K."/>
            <person name="Daum C."/>
            <person name="Lipzen A."/>
            <person name="Yoshinaga Y."/>
            <person name="Schmutz J."/>
            <person name="Saski C."/>
            <person name="Vermerris W."/>
            <person name="Kresovich S."/>
        </authorList>
    </citation>
    <scope>NUCLEOTIDE SEQUENCE</scope>
</reference>
<dbReference type="Proteomes" id="UP000807115">
    <property type="component" value="Chromosome 6"/>
</dbReference>
<dbReference type="Gene3D" id="1.20.1280.50">
    <property type="match status" value="1"/>
</dbReference>
<dbReference type="SMART" id="SM00256">
    <property type="entry name" value="FBOX"/>
    <property type="match status" value="1"/>
</dbReference>
<dbReference type="InterPro" id="IPR005174">
    <property type="entry name" value="KIB1-4_b-propeller"/>
</dbReference>
<reference evidence="2" key="2">
    <citation type="submission" date="2020-10" db="EMBL/GenBank/DDBJ databases">
        <authorList>
            <person name="Cooper E.A."/>
            <person name="Brenton Z.W."/>
            <person name="Flinn B.S."/>
            <person name="Jenkins J."/>
            <person name="Shu S."/>
            <person name="Flowers D."/>
            <person name="Luo F."/>
            <person name="Wang Y."/>
            <person name="Xia P."/>
            <person name="Barry K."/>
            <person name="Daum C."/>
            <person name="Lipzen A."/>
            <person name="Yoshinaga Y."/>
            <person name="Schmutz J."/>
            <person name="Saski C."/>
            <person name="Vermerris W."/>
            <person name="Kresovich S."/>
        </authorList>
    </citation>
    <scope>NUCLEOTIDE SEQUENCE</scope>
</reference>
<dbReference type="PANTHER" id="PTHR44586:SF14">
    <property type="entry name" value="F-BOX DOMAIN CONTAINING PROTEIN, EXPRESSED"/>
    <property type="match status" value="1"/>
</dbReference>
<protein>
    <recommendedName>
        <fullName evidence="1">F-box domain-containing protein</fullName>
    </recommendedName>
</protein>
<comment type="caution">
    <text evidence="2">The sequence shown here is derived from an EMBL/GenBank/DDBJ whole genome shotgun (WGS) entry which is preliminary data.</text>
</comment>
<name>A0A921QRP1_SORBI</name>
<dbReference type="PANTHER" id="PTHR44586">
    <property type="entry name" value="F-BOX DOMAIN CONTAINING PROTEIN, EXPRESSED"/>
    <property type="match status" value="1"/>
</dbReference>
<feature type="domain" description="F-box" evidence="1">
    <location>
        <begin position="185"/>
        <end position="231"/>
    </location>
</feature>
<dbReference type="CDD" id="cd09917">
    <property type="entry name" value="F-box_SF"/>
    <property type="match status" value="1"/>
</dbReference>
<dbReference type="InterPro" id="IPR036047">
    <property type="entry name" value="F-box-like_dom_sf"/>
</dbReference>
<dbReference type="AlphaFoldDB" id="A0A921QRP1"/>
<accession>A0A921QRP1</accession>